<evidence type="ECO:0000313" key="1">
    <source>
        <dbReference type="EMBL" id="KAJ2802895.1"/>
    </source>
</evidence>
<reference evidence="1" key="1">
    <citation type="submission" date="2022-07" db="EMBL/GenBank/DDBJ databases">
        <title>Phylogenomic reconstructions and comparative analyses of Kickxellomycotina fungi.</title>
        <authorList>
            <person name="Reynolds N.K."/>
            <person name="Stajich J.E."/>
            <person name="Barry K."/>
            <person name="Grigoriev I.V."/>
            <person name="Crous P."/>
            <person name="Smith M.E."/>
        </authorList>
    </citation>
    <scope>NUCLEOTIDE SEQUENCE</scope>
    <source>
        <strain evidence="1">CBS 102833</strain>
    </source>
</reference>
<name>A0ACC1L8B5_9FUNG</name>
<gene>
    <name evidence="1" type="ORF">H4S07_004589</name>
</gene>
<proteinExistence type="predicted"/>
<evidence type="ECO:0000313" key="2">
    <source>
        <dbReference type="Proteomes" id="UP001140096"/>
    </source>
</evidence>
<sequence>MRPSGINPEVQEAVVEFQEAHSVKPALFLSGTEIGDRALQVSEDTALPAVAGLAINARAMGGAHALPLANPAVVAMMGRRTLHAIPANLASVIHPSILQLDPTKAEEISRTIYVGNIASGVGEQQLMDFFSACGPVAYVKMAGDGLQPTRFAFVEFADMPTAQAALQMNGMMLADRPLKVNHSKNAINKPPRPPTLHAPLAHVPSLAATALLPSVDPAPGHPAQPGAGLAWPILGNVNPPPSEADSALARRLRELQAQVEAKYGPRVAAAAAVRRRYRRSPSRREERRAEPSRRRGSDDERESRRSHRRDDSWYSRSRDYRSRSGERHRRR</sequence>
<dbReference type="Proteomes" id="UP001140096">
    <property type="component" value="Unassembled WGS sequence"/>
</dbReference>
<keyword evidence="2" id="KW-1185">Reference proteome</keyword>
<organism evidence="1 2">
    <name type="scientific">Coemansia furcata</name>
    <dbReference type="NCBI Taxonomy" id="417177"/>
    <lineage>
        <taxon>Eukaryota</taxon>
        <taxon>Fungi</taxon>
        <taxon>Fungi incertae sedis</taxon>
        <taxon>Zoopagomycota</taxon>
        <taxon>Kickxellomycotina</taxon>
        <taxon>Kickxellomycetes</taxon>
        <taxon>Kickxellales</taxon>
        <taxon>Kickxellaceae</taxon>
        <taxon>Coemansia</taxon>
    </lineage>
</organism>
<comment type="caution">
    <text evidence="1">The sequence shown here is derived from an EMBL/GenBank/DDBJ whole genome shotgun (WGS) entry which is preliminary data.</text>
</comment>
<protein>
    <submittedName>
        <fullName evidence="1">Uncharacterized protein</fullName>
    </submittedName>
</protein>
<dbReference type="EMBL" id="JANBUP010001902">
    <property type="protein sequence ID" value="KAJ2802895.1"/>
    <property type="molecule type" value="Genomic_DNA"/>
</dbReference>
<accession>A0ACC1L8B5</accession>